<dbReference type="OMA" id="SAYCEIM"/>
<evidence type="ECO:0000313" key="9">
    <source>
        <dbReference type="Proteomes" id="UP000037069"/>
    </source>
</evidence>
<name>A0A0L0BRG7_LUCCU</name>
<evidence type="ECO:0000259" key="6">
    <source>
        <dbReference type="PROSITE" id="PS50404"/>
    </source>
</evidence>
<dbReference type="Pfam" id="PF00043">
    <property type="entry name" value="GST_C"/>
    <property type="match status" value="1"/>
</dbReference>
<dbReference type="GO" id="GO:0004364">
    <property type="term" value="F:glutathione transferase activity"/>
    <property type="evidence" value="ECO:0007669"/>
    <property type="project" value="UniProtKB-EC"/>
</dbReference>
<dbReference type="Proteomes" id="UP000037069">
    <property type="component" value="Unassembled WGS sequence"/>
</dbReference>
<reference evidence="8 9" key="1">
    <citation type="journal article" date="2015" name="Nat. Commun.">
        <title>Lucilia cuprina genome unlocks parasitic fly biology to underpin future interventions.</title>
        <authorList>
            <person name="Anstead C.A."/>
            <person name="Korhonen P.K."/>
            <person name="Young N.D."/>
            <person name="Hall R.S."/>
            <person name="Jex A.R."/>
            <person name="Murali S.C."/>
            <person name="Hughes D.S."/>
            <person name="Lee S.F."/>
            <person name="Perry T."/>
            <person name="Stroehlein A.J."/>
            <person name="Ansell B.R."/>
            <person name="Breugelmans B."/>
            <person name="Hofmann A."/>
            <person name="Qu J."/>
            <person name="Dugan S."/>
            <person name="Lee S.L."/>
            <person name="Chao H."/>
            <person name="Dinh H."/>
            <person name="Han Y."/>
            <person name="Doddapaneni H.V."/>
            <person name="Worley K.C."/>
            <person name="Muzny D.M."/>
            <person name="Ioannidis P."/>
            <person name="Waterhouse R.M."/>
            <person name="Zdobnov E.M."/>
            <person name="James P.J."/>
            <person name="Bagnall N.H."/>
            <person name="Kotze A.C."/>
            <person name="Gibbs R.A."/>
            <person name="Richards S."/>
            <person name="Batterham P."/>
            <person name="Gasser R.B."/>
        </authorList>
    </citation>
    <scope>NUCLEOTIDE SEQUENCE [LARGE SCALE GENOMIC DNA]</scope>
    <source>
        <strain evidence="8 9">LS</strain>
        <tissue evidence="8">Full body</tissue>
    </source>
</reference>
<keyword evidence="9" id="KW-1185">Reference proteome</keyword>
<dbReference type="PROSITE" id="PS50405">
    <property type="entry name" value="GST_CTER"/>
    <property type="match status" value="1"/>
</dbReference>
<keyword evidence="4" id="KW-0808">Transferase</keyword>
<feature type="domain" description="GST C-terminal" evidence="7">
    <location>
        <begin position="95"/>
        <end position="229"/>
    </location>
</feature>
<evidence type="ECO:0000256" key="3">
    <source>
        <dbReference type="ARBA" id="ARBA00022490"/>
    </source>
</evidence>
<dbReference type="SFLD" id="SFLDG00358">
    <property type="entry name" value="Main_(cytGST)"/>
    <property type="match status" value="1"/>
</dbReference>
<evidence type="ECO:0000256" key="1">
    <source>
        <dbReference type="ARBA" id="ARBA00004496"/>
    </source>
</evidence>
<dbReference type="SUPFAM" id="SSF47616">
    <property type="entry name" value="GST C-terminal domain-like"/>
    <property type="match status" value="1"/>
</dbReference>
<evidence type="ECO:0000256" key="2">
    <source>
        <dbReference type="ARBA" id="ARBA00009899"/>
    </source>
</evidence>
<comment type="caution">
    <text evidence="8">The sequence shown here is derived from an EMBL/GenBank/DDBJ whole genome shotgun (WGS) entry which is preliminary data.</text>
</comment>
<dbReference type="CDD" id="cd03183">
    <property type="entry name" value="GST_C_Theta"/>
    <property type="match status" value="1"/>
</dbReference>
<dbReference type="PANTHER" id="PTHR43917:SF8">
    <property type="entry name" value="GH16740P-RELATED"/>
    <property type="match status" value="1"/>
</dbReference>
<proteinExistence type="inferred from homology"/>
<feature type="domain" description="GST N-terminal" evidence="6">
    <location>
        <begin position="4"/>
        <end position="89"/>
    </location>
</feature>
<evidence type="ECO:0000256" key="4">
    <source>
        <dbReference type="ARBA" id="ARBA00022679"/>
    </source>
</evidence>
<organism evidence="8 9">
    <name type="scientific">Lucilia cuprina</name>
    <name type="common">Green bottle fly</name>
    <name type="synonym">Australian sheep blowfly</name>
    <dbReference type="NCBI Taxonomy" id="7375"/>
    <lineage>
        <taxon>Eukaryota</taxon>
        <taxon>Metazoa</taxon>
        <taxon>Ecdysozoa</taxon>
        <taxon>Arthropoda</taxon>
        <taxon>Hexapoda</taxon>
        <taxon>Insecta</taxon>
        <taxon>Pterygota</taxon>
        <taxon>Neoptera</taxon>
        <taxon>Endopterygota</taxon>
        <taxon>Diptera</taxon>
        <taxon>Brachycera</taxon>
        <taxon>Muscomorpha</taxon>
        <taxon>Oestroidea</taxon>
        <taxon>Calliphoridae</taxon>
        <taxon>Luciliinae</taxon>
        <taxon>Lucilia</taxon>
    </lineage>
</organism>
<dbReference type="InterPro" id="IPR040079">
    <property type="entry name" value="Glutathione_S-Trfase"/>
</dbReference>
<dbReference type="GO" id="GO:0005737">
    <property type="term" value="C:cytoplasm"/>
    <property type="evidence" value="ECO:0007669"/>
    <property type="project" value="UniProtKB-SubCell"/>
</dbReference>
<dbReference type="InterPro" id="IPR040077">
    <property type="entry name" value="GST_C_Theta"/>
</dbReference>
<protein>
    <recommendedName>
        <fullName evidence="10">Glutathione S-transferase theta-1</fullName>
    </recommendedName>
</protein>
<keyword evidence="3" id="KW-0963">Cytoplasm</keyword>
<comment type="similarity">
    <text evidence="2">Belongs to the GST superfamily. Theta family.</text>
</comment>
<comment type="subcellular location">
    <subcellularLocation>
        <location evidence="1">Cytoplasm</location>
    </subcellularLocation>
</comment>
<dbReference type="Pfam" id="PF02798">
    <property type="entry name" value="GST_N"/>
    <property type="match status" value="1"/>
</dbReference>
<dbReference type="SUPFAM" id="SSF52833">
    <property type="entry name" value="Thioredoxin-like"/>
    <property type="match status" value="1"/>
</dbReference>
<dbReference type="OrthoDB" id="422574at2759"/>
<dbReference type="InterPro" id="IPR010987">
    <property type="entry name" value="Glutathione-S-Trfase_C-like"/>
</dbReference>
<dbReference type="InterPro" id="IPR036249">
    <property type="entry name" value="Thioredoxin-like_sf"/>
</dbReference>
<dbReference type="PROSITE" id="PS50404">
    <property type="entry name" value="GST_NTER"/>
    <property type="match status" value="1"/>
</dbReference>
<dbReference type="STRING" id="7375.A0A0L0BRG7"/>
<dbReference type="InterPro" id="IPR004045">
    <property type="entry name" value="Glutathione_S-Trfase_N"/>
</dbReference>
<dbReference type="SFLD" id="SFLDS00019">
    <property type="entry name" value="Glutathione_Transferase_(cytos"/>
    <property type="match status" value="1"/>
</dbReference>
<dbReference type="InterPro" id="IPR036282">
    <property type="entry name" value="Glutathione-S-Trfase_C_sf"/>
</dbReference>
<accession>A0A0L0BRG7</accession>
<evidence type="ECO:0000256" key="5">
    <source>
        <dbReference type="ARBA" id="ARBA00047960"/>
    </source>
</evidence>
<dbReference type="PANTHER" id="PTHR43917">
    <property type="match status" value="1"/>
</dbReference>
<evidence type="ECO:0008006" key="10">
    <source>
        <dbReference type="Google" id="ProtNLM"/>
    </source>
</evidence>
<evidence type="ECO:0000313" key="8">
    <source>
        <dbReference type="EMBL" id="KNC22583.1"/>
    </source>
</evidence>
<dbReference type="EMBL" id="JRES01001480">
    <property type="protein sequence ID" value="KNC22583.1"/>
    <property type="molecule type" value="Genomic_DNA"/>
</dbReference>
<sequence length="233" mass="27582">MDEKCLKYYFDFLSQPSRALYILLRESGTKFQANQVDLLKGEHQNDDYKQVNRFQKVPAIIDYVNNKEFHLAESIAILRYLVECNKISLNFYPIDLKLRAQVDEFLEWQHTTIRTSCSLYFRFVWVQEKLLGAPASSDKIAKYRLLMEKDLELMENLWINENKFLVGNSITAADVFGACEIEQIRCTGYEIKLKFPKIYTWIENVRKELKPIFDEAHHVVYSIENKTKSKEQK</sequence>
<dbReference type="AlphaFoldDB" id="A0A0L0BRG7"/>
<comment type="catalytic activity">
    <reaction evidence="5">
        <text>RX + glutathione = an S-substituted glutathione + a halide anion + H(+)</text>
        <dbReference type="Rhea" id="RHEA:16437"/>
        <dbReference type="ChEBI" id="CHEBI:15378"/>
        <dbReference type="ChEBI" id="CHEBI:16042"/>
        <dbReference type="ChEBI" id="CHEBI:17792"/>
        <dbReference type="ChEBI" id="CHEBI:57925"/>
        <dbReference type="ChEBI" id="CHEBI:90779"/>
        <dbReference type="EC" id="2.5.1.18"/>
    </reaction>
</comment>
<dbReference type="FunFam" id="1.20.1050.10:FF:000039">
    <property type="entry name" value="Glutathione S-transferase theta-1"/>
    <property type="match status" value="1"/>
</dbReference>
<dbReference type="InterPro" id="IPR051369">
    <property type="entry name" value="GST_Theta"/>
</dbReference>
<dbReference type="GO" id="GO:0006749">
    <property type="term" value="P:glutathione metabolic process"/>
    <property type="evidence" value="ECO:0007669"/>
    <property type="project" value="TreeGrafter"/>
</dbReference>
<dbReference type="Gene3D" id="1.20.1050.10">
    <property type="match status" value="1"/>
</dbReference>
<dbReference type="Gene3D" id="3.40.30.10">
    <property type="entry name" value="Glutaredoxin"/>
    <property type="match status" value="1"/>
</dbReference>
<gene>
    <name evidence="8" type="ORF">FF38_00200</name>
</gene>
<evidence type="ECO:0000259" key="7">
    <source>
        <dbReference type="PROSITE" id="PS50405"/>
    </source>
</evidence>
<dbReference type="InterPro" id="IPR004046">
    <property type="entry name" value="GST_C"/>
</dbReference>